<sequence>MPATFGGIPTMTVDVPVCSVLIACYASLAATHLTIYIRNRRRKRYFRPSVLLFAFCMARIVTLSLRIAWACHPTNPKLALASGIFLAAGVLLVWIINRIFATRALSEYHPWVYRQPFKFFITQLPYIIVLCFLPMMITVVVLQSQNPSPSTMRADNIILKVALAYFVAFTFSPFVVFFWIYIVPPHRTKEEVYELQRRFGTGKTTKKMAVIALATALLVTELCFRVATSLQTFPVTDAPGYYGKPTFYIVIYGFEILVLTLYAAARVDKLFYSYGPHETLPEENETMAEMS</sequence>
<evidence type="ECO:0000313" key="3">
    <source>
        <dbReference type="Proteomes" id="UP000030653"/>
    </source>
</evidence>
<keyword evidence="1" id="KW-0812">Transmembrane</keyword>
<dbReference type="OMA" id="CHPTNIR"/>
<dbReference type="STRING" id="1858805.M5FVY1"/>
<gene>
    <name evidence="2" type="ORF">DACRYDRAFT_54959</name>
</gene>
<accession>M5FVY1</accession>
<dbReference type="RefSeq" id="XP_040626682.1">
    <property type="nucleotide sequence ID" value="XM_040775294.1"/>
</dbReference>
<dbReference type="InterPro" id="IPR021460">
    <property type="entry name" value="DUF3112"/>
</dbReference>
<dbReference type="GeneID" id="63690356"/>
<organism evidence="2 3">
    <name type="scientific">Dacryopinax primogenitus (strain DJM 731)</name>
    <name type="common">Brown rot fungus</name>
    <dbReference type="NCBI Taxonomy" id="1858805"/>
    <lineage>
        <taxon>Eukaryota</taxon>
        <taxon>Fungi</taxon>
        <taxon>Dikarya</taxon>
        <taxon>Basidiomycota</taxon>
        <taxon>Agaricomycotina</taxon>
        <taxon>Dacrymycetes</taxon>
        <taxon>Dacrymycetales</taxon>
        <taxon>Dacrymycetaceae</taxon>
        <taxon>Dacryopinax</taxon>
    </lineage>
</organism>
<dbReference type="HOGENOM" id="CLU_024263_0_1_1"/>
<feature type="transmembrane region" description="Helical" evidence="1">
    <location>
        <begin position="162"/>
        <end position="183"/>
    </location>
</feature>
<feature type="transmembrane region" description="Helical" evidence="1">
    <location>
        <begin position="120"/>
        <end position="142"/>
    </location>
</feature>
<dbReference type="OrthoDB" id="3357002at2759"/>
<dbReference type="Pfam" id="PF11309">
    <property type="entry name" value="DUF3112"/>
    <property type="match status" value="1"/>
</dbReference>
<feature type="transmembrane region" description="Helical" evidence="1">
    <location>
        <begin position="247"/>
        <end position="265"/>
    </location>
</feature>
<dbReference type="PANTHER" id="PTHR35184:SF1">
    <property type="entry name" value="INTEGRAL MEMBRANE PROTEIN"/>
    <property type="match status" value="1"/>
</dbReference>
<feature type="transmembrane region" description="Helical" evidence="1">
    <location>
        <begin position="49"/>
        <end position="69"/>
    </location>
</feature>
<feature type="transmembrane region" description="Helical" evidence="1">
    <location>
        <begin position="20"/>
        <end position="37"/>
    </location>
</feature>
<keyword evidence="3" id="KW-1185">Reference proteome</keyword>
<proteinExistence type="predicted"/>
<feature type="transmembrane region" description="Helical" evidence="1">
    <location>
        <begin position="208"/>
        <end position="227"/>
    </location>
</feature>
<dbReference type="EMBL" id="JH795868">
    <property type="protein sequence ID" value="EJT99784.1"/>
    <property type="molecule type" value="Genomic_DNA"/>
</dbReference>
<protein>
    <submittedName>
        <fullName evidence="2">Uncharacterized protein</fullName>
    </submittedName>
</protein>
<reference evidence="2 3" key="1">
    <citation type="journal article" date="2012" name="Science">
        <title>The Paleozoic origin of enzymatic lignin decomposition reconstructed from 31 fungal genomes.</title>
        <authorList>
            <person name="Floudas D."/>
            <person name="Binder M."/>
            <person name="Riley R."/>
            <person name="Barry K."/>
            <person name="Blanchette R.A."/>
            <person name="Henrissat B."/>
            <person name="Martinez A.T."/>
            <person name="Otillar R."/>
            <person name="Spatafora J.W."/>
            <person name="Yadav J.S."/>
            <person name="Aerts A."/>
            <person name="Benoit I."/>
            <person name="Boyd A."/>
            <person name="Carlson A."/>
            <person name="Copeland A."/>
            <person name="Coutinho P.M."/>
            <person name="de Vries R.P."/>
            <person name="Ferreira P."/>
            <person name="Findley K."/>
            <person name="Foster B."/>
            <person name="Gaskell J."/>
            <person name="Glotzer D."/>
            <person name="Gorecki P."/>
            <person name="Heitman J."/>
            <person name="Hesse C."/>
            <person name="Hori C."/>
            <person name="Igarashi K."/>
            <person name="Jurgens J.A."/>
            <person name="Kallen N."/>
            <person name="Kersten P."/>
            <person name="Kohler A."/>
            <person name="Kuees U."/>
            <person name="Kumar T.K.A."/>
            <person name="Kuo A."/>
            <person name="LaButti K."/>
            <person name="Larrondo L.F."/>
            <person name="Lindquist E."/>
            <person name="Ling A."/>
            <person name="Lombard V."/>
            <person name="Lucas S."/>
            <person name="Lundell T."/>
            <person name="Martin R."/>
            <person name="McLaughlin D.J."/>
            <person name="Morgenstern I."/>
            <person name="Morin E."/>
            <person name="Murat C."/>
            <person name="Nagy L.G."/>
            <person name="Nolan M."/>
            <person name="Ohm R.A."/>
            <person name="Patyshakuliyeva A."/>
            <person name="Rokas A."/>
            <person name="Ruiz-Duenas F.J."/>
            <person name="Sabat G."/>
            <person name="Salamov A."/>
            <person name="Samejima M."/>
            <person name="Schmutz J."/>
            <person name="Slot J.C."/>
            <person name="St John F."/>
            <person name="Stenlid J."/>
            <person name="Sun H."/>
            <person name="Sun S."/>
            <person name="Syed K."/>
            <person name="Tsang A."/>
            <person name="Wiebenga A."/>
            <person name="Young D."/>
            <person name="Pisabarro A."/>
            <person name="Eastwood D.C."/>
            <person name="Martin F."/>
            <person name="Cullen D."/>
            <person name="Grigoriev I.V."/>
            <person name="Hibbett D.S."/>
        </authorList>
    </citation>
    <scope>NUCLEOTIDE SEQUENCE [LARGE SCALE GENOMIC DNA]</scope>
    <source>
        <strain evidence="2 3">DJM-731 SS1</strain>
    </source>
</reference>
<feature type="transmembrane region" description="Helical" evidence="1">
    <location>
        <begin position="81"/>
        <end position="100"/>
    </location>
</feature>
<dbReference type="AlphaFoldDB" id="M5FVY1"/>
<name>M5FVY1_DACPD</name>
<keyword evidence="1" id="KW-0472">Membrane</keyword>
<dbReference type="PANTHER" id="PTHR35184">
    <property type="entry name" value="YALI0C10208P"/>
    <property type="match status" value="1"/>
</dbReference>
<evidence type="ECO:0000313" key="2">
    <source>
        <dbReference type="EMBL" id="EJT99784.1"/>
    </source>
</evidence>
<evidence type="ECO:0000256" key="1">
    <source>
        <dbReference type="SAM" id="Phobius"/>
    </source>
</evidence>
<keyword evidence="1" id="KW-1133">Transmembrane helix</keyword>
<dbReference type="Proteomes" id="UP000030653">
    <property type="component" value="Unassembled WGS sequence"/>
</dbReference>